<dbReference type="Gene3D" id="1.10.10.350">
    <property type="match status" value="1"/>
</dbReference>
<dbReference type="AlphaFoldDB" id="A0A2K9BU85"/>
<name>A0A2K9BU85_9MOLU</name>
<proteinExistence type="inferred from homology"/>
<keyword evidence="15" id="KW-1185">Reference proteome</keyword>
<dbReference type="InterPro" id="IPR049940">
    <property type="entry name" value="GluQ/Sye"/>
</dbReference>
<dbReference type="HAMAP" id="MF_00022">
    <property type="entry name" value="Glu_tRNA_synth_type1"/>
    <property type="match status" value="1"/>
</dbReference>
<dbReference type="InterPro" id="IPR020751">
    <property type="entry name" value="aa-tRNA-synth_I_codon-bd_sub2"/>
</dbReference>
<dbReference type="InterPro" id="IPR008925">
    <property type="entry name" value="aa_tRNA-synth_I_cd-bd_sf"/>
</dbReference>
<dbReference type="PRINTS" id="PR00987">
    <property type="entry name" value="TRNASYNTHGLU"/>
</dbReference>
<keyword evidence="8 11" id="KW-0648">Protein biosynthesis</keyword>
<dbReference type="GO" id="GO:0005524">
    <property type="term" value="F:ATP binding"/>
    <property type="evidence" value="ECO:0007669"/>
    <property type="project" value="UniProtKB-UniRule"/>
</dbReference>
<comment type="similarity">
    <text evidence="2 11">Belongs to the class-I aminoacyl-tRNA synthetase family. Glutamate--tRNA ligase type 1 subfamily.</text>
</comment>
<dbReference type="EMBL" id="CP025257">
    <property type="protein sequence ID" value="AUF83270.1"/>
    <property type="molecule type" value="Genomic_DNA"/>
</dbReference>
<evidence type="ECO:0000256" key="7">
    <source>
        <dbReference type="ARBA" id="ARBA00022840"/>
    </source>
</evidence>
<evidence type="ECO:0000256" key="2">
    <source>
        <dbReference type="ARBA" id="ARBA00007894"/>
    </source>
</evidence>
<dbReference type="SUPFAM" id="SSF52374">
    <property type="entry name" value="Nucleotidylyl transferase"/>
    <property type="match status" value="1"/>
</dbReference>
<dbReference type="NCBIfam" id="TIGR00464">
    <property type="entry name" value="gltX_bact"/>
    <property type="match status" value="1"/>
</dbReference>
<evidence type="ECO:0000256" key="6">
    <source>
        <dbReference type="ARBA" id="ARBA00022741"/>
    </source>
</evidence>
<dbReference type="PANTHER" id="PTHR43311">
    <property type="entry name" value="GLUTAMATE--TRNA LIGASE"/>
    <property type="match status" value="1"/>
</dbReference>
<comment type="caution">
    <text evidence="11">Lacks conserved residue(s) required for the propagation of feature annotation.</text>
</comment>
<dbReference type="RefSeq" id="WP_027048374.1">
    <property type="nucleotide sequence ID" value="NZ_CP025257.1"/>
</dbReference>
<dbReference type="PANTHER" id="PTHR43311:SF2">
    <property type="entry name" value="GLUTAMATE--TRNA LIGASE, MITOCHONDRIAL-RELATED"/>
    <property type="match status" value="1"/>
</dbReference>
<dbReference type="GO" id="GO:0008270">
    <property type="term" value="F:zinc ion binding"/>
    <property type="evidence" value="ECO:0007669"/>
    <property type="project" value="InterPro"/>
</dbReference>
<evidence type="ECO:0000256" key="4">
    <source>
        <dbReference type="ARBA" id="ARBA00022490"/>
    </source>
</evidence>
<evidence type="ECO:0000256" key="11">
    <source>
        <dbReference type="HAMAP-Rule" id="MF_00022"/>
    </source>
</evidence>
<evidence type="ECO:0000256" key="8">
    <source>
        <dbReference type="ARBA" id="ARBA00022917"/>
    </source>
</evidence>
<dbReference type="GO" id="GO:0004818">
    <property type="term" value="F:glutamate-tRNA ligase activity"/>
    <property type="evidence" value="ECO:0007669"/>
    <property type="project" value="UniProtKB-UniRule"/>
</dbReference>
<dbReference type="Pfam" id="PF19269">
    <property type="entry name" value="Anticodon_2"/>
    <property type="match status" value="1"/>
</dbReference>
<comment type="subunit">
    <text evidence="3 11">Monomer.</text>
</comment>
<feature type="binding site" evidence="11">
    <location>
        <position position="257"/>
    </location>
    <ligand>
        <name>ATP</name>
        <dbReference type="ChEBI" id="CHEBI:30616"/>
    </ligand>
</feature>
<protein>
    <recommendedName>
        <fullName evidence="11">Glutamate--tRNA ligase</fullName>
        <ecNumber evidence="11">6.1.1.17</ecNumber>
    </recommendedName>
    <alternativeName>
        <fullName evidence="11">Glutamyl-tRNA synthetase</fullName>
        <shortName evidence="11">GluRS</shortName>
    </alternativeName>
</protein>
<evidence type="ECO:0000256" key="9">
    <source>
        <dbReference type="ARBA" id="ARBA00023146"/>
    </source>
</evidence>
<dbReference type="Gene3D" id="3.40.50.620">
    <property type="entry name" value="HUPs"/>
    <property type="match status" value="1"/>
</dbReference>
<dbReference type="InterPro" id="IPR004527">
    <property type="entry name" value="Glu-tRNA-ligase_bac/mito"/>
</dbReference>
<dbReference type="OrthoDB" id="9807503at2"/>
<dbReference type="PROSITE" id="PS00178">
    <property type="entry name" value="AA_TRNA_LIGASE_I"/>
    <property type="match status" value="1"/>
</dbReference>
<reference evidence="14 15" key="1">
    <citation type="submission" date="2017-12" db="EMBL/GenBank/DDBJ databases">
        <title>Mesoplasma syrphidae YJS, Complete Genome.</title>
        <authorList>
            <person name="Knight T.F."/>
            <person name="Citino T."/>
            <person name="Rubinstein R."/>
            <person name="Neuschaefer Z."/>
        </authorList>
    </citation>
    <scope>NUCLEOTIDE SEQUENCE [LARGE SCALE GENOMIC DNA]</scope>
    <source>
        <strain evidence="14 15">YJS</strain>
    </source>
</reference>
<keyword evidence="4 11" id="KW-0963">Cytoplasm</keyword>
<dbReference type="GO" id="GO:0000049">
    <property type="term" value="F:tRNA binding"/>
    <property type="evidence" value="ECO:0007669"/>
    <property type="project" value="InterPro"/>
</dbReference>
<evidence type="ECO:0000256" key="5">
    <source>
        <dbReference type="ARBA" id="ARBA00022598"/>
    </source>
</evidence>
<sequence>MKKYRLRYAPSPTGYLHIGNTRTALMDYLFAKHYNGDFIVRIEDTDIARNVEDAIDSQFSNLNWLGIIPDESILNPGASKYGKYIQSEKLEIYREHAQTLINNNFAYKCFCSSEDLEKDYEKQVARGIVATKYSGKCANLDIPTIEKLERTQTEYSIRFKVPANGIWTINDLVRGQVTFEAKDLGDFVIIKSNGIATYNFAVVVDDHDMEITHVVRGEEHISNTPRQMMIFDAFNWVYPDFCHLTLIVDSTGKKLSKRSGNSLFFIEQYRSQGYLPEAMFNYIALLGWSPPGEQEILNKEELISIFDEKRFSKSPSTFDMVKMKWINSQYMKKLSDEKYLDFIKNFIDKTRFDTTSKTKEWIDQVLLLFKKEVEFGIQINDHLNIFFNDIQIDQEVRNQLEELENYEIPITIFKNKIANLKHWSIEAIKEVIKETGIEANLKGKNLFMPIRISASKSQHGPSLADVIFLLGQTNVLKNIDSFKF</sequence>
<organism evidence="14 15">
    <name type="scientific">Mesoplasma syrphidae</name>
    <dbReference type="NCBI Taxonomy" id="225999"/>
    <lineage>
        <taxon>Bacteria</taxon>
        <taxon>Bacillati</taxon>
        <taxon>Mycoplasmatota</taxon>
        <taxon>Mollicutes</taxon>
        <taxon>Entomoplasmatales</taxon>
        <taxon>Entomoplasmataceae</taxon>
        <taxon>Mesoplasma</taxon>
    </lineage>
</organism>
<keyword evidence="9 11" id="KW-0030">Aminoacyl-tRNA synthetase</keyword>
<dbReference type="FunFam" id="3.40.50.620:FF:000007">
    <property type="entry name" value="Glutamate--tRNA ligase"/>
    <property type="match status" value="1"/>
</dbReference>
<keyword evidence="7 11" id="KW-0067">ATP-binding</keyword>
<evidence type="ECO:0000256" key="3">
    <source>
        <dbReference type="ARBA" id="ARBA00011245"/>
    </source>
</evidence>
<dbReference type="SUPFAM" id="SSF48163">
    <property type="entry name" value="An anticodon-binding domain of class I aminoacyl-tRNA synthetases"/>
    <property type="match status" value="1"/>
</dbReference>
<keyword evidence="5 11" id="KW-0436">Ligase</keyword>
<keyword evidence="6 11" id="KW-0547">Nucleotide-binding</keyword>
<feature type="domain" description="Aminoacyl-tRNA synthetase class I anticodon-binding" evidence="13">
    <location>
        <begin position="347"/>
        <end position="480"/>
    </location>
</feature>
<dbReference type="InterPro" id="IPR001412">
    <property type="entry name" value="aa-tRNA-synth_I_CS"/>
</dbReference>
<dbReference type="InterPro" id="IPR045462">
    <property type="entry name" value="aa-tRNA-synth_I_cd-bd"/>
</dbReference>
<feature type="short sequence motif" description="'KMSKS' region" evidence="11">
    <location>
        <begin position="254"/>
        <end position="258"/>
    </location>
</feature>
<feature type="short sequence motif" description="'HIGH' region" evidence="11">
    <location>
        <begin position="10"/>
        <end position="20"/>
    </location>
</feature>
<dbReference type="CDD" id="cd00808">
    <property type="entry name" value="GluRS_core"/>
    <property type="match status" value="1"/>
</dbReference>
<dbReference type="InterPro" id="IPR000924">
    <property type="entry name" value="Glu/Gln-tRNA-synth"/>
</dbReference>
<comment type="function">
    <text evidence="11">Catalyzes the attachment of glutamate to tRNA(Glu) in a two-step reaction: glutamate is first activated by ATP to form Glu-AMP and then transferred to the acceptor end of tRNA(Glu).</text>
</comment>
<dbReference type="GO" id="GO:0006424">
    <property type="term" value="P:glutamyl-tRNA aminoacylation"/>
    <property type="evidence" value="ECO:0007669"/>
    <property type="project" value="UniProtKB-UniRule"/>
</dbReference>
<comment type="subcellular location">
    <subcellularLocation>
        <location evidence="1 11">Cytoplasm</location>
    </subcellularLocation>
</comment>
<evidence type="ECO:0000256" key="1">
    <source>
        <dbReference type="ARBA" id="ARBA00004496"/>
    </source>
</evidence>
<evidence type="ECO:0000313" key="14">
    <source>
        <dbReference type="EMBL" id="AUF83270.1"/>
    </source>
</evidence>
<dbReference type="Pfam" id="PF00749">
    <property type="entry name" value="tRNA-synt_1c"/>
    <property type="match status" value="1"/>
</dbReference>
<accession>A0A2K9BU85</accession>
<dbReference type="InterPro" id="IPR033910">
    <property type="entry name" value="GluRS_core"/>
</dbReference>
<dbReference type="KEGG" id="msyr:CXP39_00400"/>
<comment type="catalytic activity">
    <reaction evidence="10 11">
        <text>tRNA(Glu) + L-glutamate + ATP = L-glutamyl-tRNA(Glu) + AMP + diphosphate</text>
        <dbReference type="Rhea" id="RHEA:23540"/>
        <dbReference type="Rhea" id="RHEA-COMP:9663"/>
        <dbReference type="Rhea" id="RHEA-COMP:9680"/>
        <dbReference type="ChEBI" id="CHEBI:29985"/>
        <dbReference type="ChEBI" id="CHEBI:30616"/>
        <dbReference type="ChEBI" id="CHEBI:33019"/>
        <dbReference type="ChEBI" id="CHEBI:78442"/>
        <dbReference type="ChEBI" id="CHEBI:78520"/>
        <dbReference type="ChEBI" id="CHEBI:456215"/>
        <dbReference type="EC" id="6.1.1.17"/>
    </reaction>
</comment>
<evidence type="ECO:0000256" key="10">
    <source>
        <dbReference type="ARBA" id="ARBA00048351"/>
    </source>
</evidence>
<dbReference type="InterPro" id="IPR014729">
    <property type="entry name" value="Rossmann-like_a/b/a_fold"/>
</dbReference>
<dbReference type="Proteomes" id="UP000233419">
    <property type="component" value="Chromosome"/>
</dbReference>
<evidence type="ECO:0000313" key="15">
    <source>
        <dbReference type="Proteomes" id="UP000233419"/>
    </source>
</evidence>
<dbReference type="EC" id="6.1.1.17" evidence="11"/>
<dbReference type="InterPro" id="IPR020058">
    <property type="entry name" value="Glu/Gln-tRNA-synth_Ib_cat-dom"/>
</dbReference>
<dbReference type="GO" id="GO:0005829">
    <property type="term" value="C:cytosol"/>
    <property type="evidence" value="ECO:0007669"/>
    <property type="project" value="TreeGrafter"/>
</dbReference>
<gene>
    <name evidence="11" type="primary">gltX</name>
    <name evidence="14" type="ORF">CXP39_00400</name>
</gene>
<evidence type="ECO:0000259" key="12">
    <source>
        <dbReference type="Pfam" id="PF00749"/>
    </source>
</evidence>
<evidence type="ECO:0000259" key="13">
    <source>
        <dbReference type="Pfam" id="PF19269"/>
    </source>
</evidence>
<feature type="domain" description="Glutamyl/glutaminyl-tRNA synthetase class Ib catalytic" evidence="12">
    <location>
        <begin position="5"/>
        <end position="325"/>
    </location>
</feature>